<evidence type="ECO:0000256" key="1">
    <source>
        <dbReference type="SAM" id="Phobius"/>
    </source>
</evidence>
<evidence type="ECO:0000313" key="3">
    <source>
        <dbReference type="Proteomes" id="UP000217199"/>
    </source>
</evidence>
<dbReference type="Proteomes" id="UP000217199">
    <property type="component" value="Unassembled WGS sequence"/>
</dbReference>
<dbReference type="AlphaFoldDB" id="A0A286UJL4"/>
<name>A0A286UJL4_9AGAM</name>
<comment type="caution">
    <text evidence="2">The sequence shown here is derived from an EMBL/GenBank/DDBJ whole genome shotgun (WGS) entry which is preliminary data.</text>
</comment>
<reference evidence="2 3" key="1">
    <citation type="journal article" date="2017" name="Mol. Ecol.">
        <title>Comparative and population genomic landscape of Phellinus noxius: A hypervariable fungus causing root rot in trees.</title>
        <authorList>
            <person name="Chung C.L."/>
            <person name="Lee T.J."/>
            <person name="Akiba M."/>
            <person name="Lee H.H."/>
            <person name="Kuo T.H."/>
            <person name="Liu D."/>
            <person name="Ke H.M."/>
            <person name="Yokoi T."/>
            <person name="Roa M.B."/>
            <person name="Lu M.J."/>
            <person name="Chang Y.Y."/>
            <person name="Ann P.J."/>
            <person name="Tsai J.N."/>
            <person name="Chen C.Y."/>
            <person name="Tzean S.S."/>
            <person name="Ota Y."/>
            <person name="Hattori T."/>
            <person name="Sahashi N."/>
            <person name="Liou R.F."/>
            <person name="Kikuchi T."/>
            <person name="Tsai I.J."/>
        </authorList>
    </citation>
    <scope>NUCLEOTIDE SEQUENCE [LARGE SCALE GENOMIC DNA]</scope>
    <source>
        <strain evidence="2 3">FFPRI411160</strain>
    </source>
</reference>
<accession>A0A286UJL4</accession>
<keyword evidence="1" id="KW-1133">Transmembrane helix</keyword>
<protein>
    <submittedName>
        <fullName evidence="2">Uncharacterized protein</fullName>
    </submittedName>
</protein>
<gene>
    <name evidence="2" type="ORF">PNOK_0472100</name>
</gene>
<evidence type="ECO:0000313" key="2">
    <source>
        <dbReference type="EMBL" id="PAV19787.1"/>
    </source>
</evidence>
<keyword evidence="1" id="KW-0812">Transmembrane</keyword>
<feature type="transmembrane region" description="Helical" evidence="1">
    <location>
        <begin position="20"/>
        <end position="45"/>
    </location>
</feature>
<organism evidence="2 3">
    <name type="scientific">Pyrrhoderma noxium</name>
    <dbReference type="NCBI Taxonomy" id="2282107"/>
    <lineage>
        <taxon>Eukaryota</taxon>
        <taxon>Fungi</taxon>
        <taxon>Dikarya</taxon>
        <taxon>Basidiomycota</taxon>
        <taxon>Agaricomycotina</taxon>
        <taxon>Agaricomycetes</taxon>
        <taxon>Hymenochaetales</taxon>
        <taxon>Hymenochaetaceae</taxon>
        <taxon>Pyrrhoderma</taxon>
    </lineage>
</organism>
<sequence>MVIVEVILAARVYHLWSHMIIVQVITSLAVVLCVTVAVVYAGILIGKLKGVHLASFLNETGCLASGHARSWPIFLPLFVYLSGPMCYYNTSGLETSKIREKCAGGVPFASRWCTFLCCGFLVHGEHSLKELRILQTPSFSTCFAIKFILRYTFYLRITSHSQYSLTCSGIRQ</sequence>
<dbReference type="InParanoid" id="A0A286UJL4"/>
<dbReference type="EMBL" id="NBII01000004">
    <property type="protein sequence ID" value="PAV19787.1"/>
    <property type="molecule type" value="Genomic_DNA"/>
</dbReference>
<keyword evidence="3" id="KW-1185">Reference proteome</keyword>
<proteinExistence type="predicted"/>
<keyword evidence="1" id="KW-0472">Membrane</keyword>